<dbReference type="RefSeq" id="WP_345707198.1">
    <property type="nucleotide sequence ID" value="NZ_BAABKV010000001.1"/>
</dbReference>
<accession>A0ABW2FVB9</accession>
<sequence length="116" mass="12715">MTSTDLPAQDAPRYVRLSIELIAEITDEQALKAAALAQVENDEYLDDEERTQSVEAIEVDPSGSLAHFIDPVALLGDVPGIELTSATWESAHTEYDPEDESWDEYSVEASDEADGE</sequence>
<evidence type="ECO:0000313" key="2">
    <source>
        <dbReference type="EMBL" id="MFC7180208.1"/>
    </source>
</evidence>
<dbReference type="EMBL" id="JBHTAJ010000017">
    <property type="protein sequence ID" value="MFC7180208.1"/>
    <property type="molecule type" value="Genomic_DNA"/>
</dbReference>
<gene>
    <name evidence="2" type="ORF">ACFQMG_11650</name>
</gene>
<evidence type="ECO:0000256" key="1">
    <source>
        <dbReference type="SAM" id="MobiDB-lite"/>
    </source>
</evidence>
<feature type="compositionally biased region" description="Acidic residues" evidence="1">
    <location>
        <begin position="96"/>
        <end position="116"/>
    </location>
</feature>
<feature type="region of interest" description="Disordered" evidence="1">
    <location>
        <begin position="89"/>
        <end position="116"/>
    </location>
</feature>
<reference evidence="3" key="1">
    <citation type="journal article" date="2019" name="Int. J. Syst. Evol. Microbiol.">
        <title>The Global Catalogue of Microorganisms (GCM) 10K type strain sequencing project: providing services to taxonomists for standard genome sequencing and annotation.</title>
        <authorList>
            <consortium name="The Broad Institute Genomics Platform"/>
            <consortium name="The Broad Institute Genome Sequencing Center for Infectious Disease"/>
            <person name="Wu L."/>
            <person name="Ma J."/>
        </authorList>
    </citation>
    <scope>NUCLEOTIDE SEQUENCE [LARGE SCALE GENOMIC DNA]</scope>
    <source>
        <strain evidence="3">CGMCC 1.12859</strain>
    </source>
</reference>
<name>A0ABW2FVB9_9ACTN</name>
<dbReference type="Proteomes" id="UP001596435">
    <property type="component" value="Unassembled WGS sequence"/>
</dbReference>
<comment type="caution">
    <text evidence="2">The sequence shown here is derived from an EMBL/GenBank/DDBJ whole genome shotgun (WGS) entry which is preliminary data.</text>
</comment>
<protein>
    <submittedName>
        <fullName evidence="2">Uncharacterized protein</fullName>
    </submittedName>
</protein>
<proteinExistence type="predicted"/>
<evidence type="ECO:0000313" key="3">
    <source>
        <dbReference type="Proteomes" id="UP001596435"/>
    </source>
</evidence>
<organism evidence="2 3">
    <name type="scientific">Kitasatospora paranensis</name>
    <dbReference type="NCBI Taxonomy" id="258053"/>
    <lineage>
        <taxon>Bacteria</taxon>
        <taxon>Bacillati</taxon>
        <taxon>Actinomycetota</taxon>
        <taxon>Actinomycetes</taxon>
        <taxon>Kitasatosporales</taxon>
        <taxon>Streptomycetaceae</taxon>
        <taxon>Kitasatospora</taxon>
    </lineage>
</organism>
<keyword evidence="3" id="KW-1185">Reference proteome</keyword>